<keyword evidence="1" id="KW-0472">Membrane</keyword>
<sequence>MATLAAPTFLTIGVLLMQDARSDHPFFWPALMGIVAAANAVAILRINHLHRRAAFTGRAALALRYSCAGMSAGCAMFLTLGWCTGVLPDMVMPMAGTVDAAAPVVETAPWSAAIAVVFGVGSFVHAGVLHAWIGFCHAQEGAG</sequence>
<evidence type="ECO:0000313" key="2">
    <source>
        <dbReference type="EMBL" id="EHP41943.1"/>
    </source>
</evidence>
<evidence type="ECO:0000256" key="1">
    <source>
        <dbReference type="SAM" id="Phobius"/>
    </source>
</evidence>
<comment type="caution">
    <text evidence="2">The sequence shown here is derived from an EMBL/GenBank/DDBJ whole genome shotgun (WGS) entry which is preliminary data.</text>
</comment>
<name>H1S6B9_9BURK</name>
<dbReference type="PATRIC" id="fig|1127483.3.peg.3445"/>
<feature type="transmembrane region" description="Helical" evidence="1">
    <location>
        <begin position="108"/>
        <end position="133"/>
    </location>
</feature>
<reference evidence="2 3" key="1">
    <citation type="journal article" date="2012" name="J. Bacteriol.">
        <title>De Novo Genome Project of Cupriavidus basilensis OR16.</title>
        <authorList>
            <person name="Cserhati M."/>
            <person name="Kriszt B."/>
            <person name="Szoboszlay S."/>
            <person name="Toth A."/>
            <person name="Szabo I."/>
            <person name="Tancsics A."/>
            <person name="Nagy I."/>
            <person name="Horvath B."/>
            <person name="Nagy I."/>
            <person name="Kukolya J."/>
        </authorList>
    </citation>
    <scope>NUCLEOTIDE SEQUENCE [LARGE SCALE GENOMIC DNA]</scope>
    <source>
        <strain evidence="2 3">OR16</strain>
    </source>
</reference>
<feature type="transmembrane region" description="Helical" evidence="1">
    <location>
        <begin position="27"/>
        <end position="46"/>
    </location>
</feature>
<proteinExistence type="predicted"/>
<protein>
    <submittedName>
        <fullName evidence="2">Uncharacterized protein</fullName>
    </submittedName>
</protein>
<accession>H1S6B9</accession>
<feature type="transmembrane region" description="Helical" evidence="1">
    <location>
        <begin position="67"/>
        <end position="88"/>
    </location>
</feature>
<dbReference type="Proteomes" id="UP000005808">
    <property type="component" value="Unassembled WGS sequence"/>
</dbReference>
<organism evidence="2 3">
    <name type="scientific">Cupriavidus basilensis OR16</name>
    <dbReference type="NCBI Taxonomy" id="1127483"/>
    <lineage>
        <taxon>Bacteria</taxon>
        <taxon>Pseudomonadati</taxon>
        <taxon>Pseudomonadota</taxon>
        <taxon>Betaproteobacteria</taxon>
        <taxon>Burkholderiales</taxon>
        <taxon>Burkholderiaceae</taxon>
        <taxon>Cupriavidus</taxon>
    </lineage>
</organism>
<evidence type="ECO:0000313" key="3">
    <source>
        <dbReference type="Proteomes" id="UP000005808"/>
    </source>
</evidence>
<keyword evidence="1" id="KW-0812">Transmembrane</keyword>
<gene>
    <name evidence="2" type="ORF">OR16_17157</name>
</gene>
<keyword evidence="1" id="KW-1133">Transmembrane helix</keyword>
<dbReference type="AlphaFoldDB" id="H1S6B9"/>
<dbReference type="EMBL" id="AHJE01000042">
    <property type="protein sequence ID" value="EHP41943.1"/>
    <property type="molecule type" value="Genomic_DNA"/>
</dbReference>